<dbReference type="EMBL" id="CAEKDK010000002">
    <property type="protein sequence ID" value="CAB4270408.1"/>
    <property type="molecule type" value="Genomic_DNA"/>
</dbReference>
<dbReference type="Pfam" id="PF02365">
    <property type="entry name" value="NAM"/>
    <property type="match status" value="1"/>
</dbReference>
<dbReference type="GO" id="GO:0005634">
    <property type="term" value="C:nucleus"/>
    <property type="evidence" value="ECO:0007669"/>
    <property type="project" value="UniProtKB-SubCell"/>
</dbReference>
<evidence type="ECO:0000256" key="6">
    <source>
        <dbReference type="SAM" id="MobiDB-lite"/>
    </source>
</evidence>
<dbReference type="PANTHER" id="PTHR31989">
    <property type="entry name" value="NAC DOMAIN-CONTAINING PROTEIN 82-RELATED"/>
    <property type="match status" value="1"/>
</dbReference>
<evidence type="ECO:0000256" key="5">
    <source>
        <dbReference type="ARBA" id="ARBA00023242"/>
    </source>
</evidence>
<evidence type="ECO:0000313" key="8">
    <source>
        <dbReference type="EMBL" id="CAB4270408.1"/>
    </source>
</evidence>
<evidence type="ECO:0000259" key="7">
    <source>
        <dbReference type="PROSITE" id="PS51005"/>
    </source>
</evidence>
<gene>
    <name evidence="8" type="ORF">CURHAP_LOCUS16517</name>
    <name evidence="9" type="ORF">ORAREDHAP_LOCUS16093</name>
</gene>
<dbReference type="PROSITE" id="PS51005">
    <property type="entry name" value="NAC"/>
    <property type="match status" value="1"/>
</dbReference>
<dbReference type="Gene3D" id="2.170.150.80">
    <property type="entry name" value="NAC domain"/>
    <property type="match status" value="1"/>
</dbReference>
<dbReference type="AlphaFoldDB" id="A0A6J5WGB3"/>
<reference evidence="9 10" key="2">
    <citation type="submission" date="2020-05" db="EMBL/GenBank/DDBJ databases">
        <authorList>
            <person name="Campoy J."/>
            <person name="Schneeberger K."/>
            <person name="Spophaly S."/>
        </authorList>
    </citation>
    <scope>NUCLEOTIDE SEQUENCE [LARGE SCALE GENOMIC DNA]</scope>
    <source>
        <strain evidence="9">PruArmRojPasFocal</strain>
    </source>
</reference>
<sequence length="428" mass="48384">MTHQAMYGQEETLVGKLRTFGMKHKSKTRVTVLWLVVAGGMRSTTTEEWLLPLLRGFRFHPPEEEMVNLLRKKMEGQGSQTMPEIDYKPWNLSDNESISLFLRFLKQMMRGKASQACHIIPEIDVCKYEPSDLAELLFPDSPYQPRMWFSFSRPHYKSINSLRYNRATKKGFWKITGKPREIKSQQLSKSVTCKKRTLTFHEGRVSKSTKTDWVMQEYYLIQTEPGSIPNQLTDPGIGGYVASNSEDDQAPENNMIPEADRHLADKEPEHDLPGSGNHDAGEPGGCVSSDCDDMIQELSAQPGEYLDLPFPPPEPPEPGNASVPSPIGNNDSSLPYKNNITTTYDSKPVSNTASNFKNQTKDERTSEVYSQPEEDPESFLQLKLDDYTWLSRILQPEQGNLLHANNSIGCNELQSPYPETAALFPQSS</sequence>
<organism evidence="9 11">
    <name type="scientific">Prunus armeniaca</name>
    <name type="common">Apricot</name>
    <name type="synonym">Armeniaca vulgaris</name>
    <dbReference type="NCBI Taxonomy" id="36596"/>
    <lineage>
        <taxon>Eukaryota</taxon>
        <taxon>Viridiplantae</taxon>
        <taxon>Streptophyta</taxon>
        <taxon>Embryophyta</taxon>
        <taxon>Tracheophyta</taxon>
        <taxon>Spermatophyta</taxon>
        <taxon>Magnoliopsida</taxon>
        <taxon>eudicotyledons</taxon>
        <taxon>Gunneridae</taxon>
        <taxon>Pentapetalae</taxon>
        <taxon>rosids</taxon>
        <taxon>fabids</taxon>
        <taxon>Rosales</taxon>
        <taxon>Rosaceae</taxon>
        <taxon>Amygdaloideae</taxon>
        <taxon>Amygdaleae</taxon>
        <taxon>Prunus</taxon>
    </lineage>
</organism>
<feature type="compositionally biased region" description="Pro residues" evidence="6">
    <location>
        <begin position="309"/>
        <end position="318"/>
    </location>
</feature>
<dbReference type="EMBL" id="CAEKKB010000002">
    <property type="protein sequence ID" value="CAB4300810.1"/>
    <property type="molecule type" value="Genomic_DNA"/>
</dbReference>
<feature type="region of interest" description="Disordered" evidence="6">
    <location>
        <begin position="266"/>
        <end position="291"/>
    </location>
</feature>
<evidence type="ECO:0000313" key="11">
    <source>
        <dbReference type="Proteomes" id="UP000507245"/>
    </source>
</evidence>
<dbReference type="InterPro" id="IPR003441">
    <property type="entry name" value="NAC-dom"/>
</dbReference>
<dbReference type="Proteomes" id="UP000507245">
    <property type="component" value="Unassembled WGS sequence"/>
</dbReference>
<keyword evidence="4" id="KW-0804">Transcription</keyword>
<keyword evidence="5" id="KW-0539">Nucleus</keyword>
<dbReference type="Proteomes" id="UP000507222">
    <property type="component" value="Unassembled WGS sequence"/>
</dbReference>
<dbReference type="OrthoDB" id="1155860at2759"/>
<keyword evidence="2" id="KW-0805">Transcription regulation</keyword>
<comment type="subcellular location">
    <subcellularLocation>
        <location evidence="1">Nucleus</location>
    </subcellularLocation>
</comment>
<evidence type="ECO:0000313" key="10">
    <source>
        <dbReference type="Proteomes" id="UP000507222"/>
    </source>
</evidence>
<dbReference type="SUPFAM" id="SSF101941">
    <property type="entry name" value="NAC domain"/>
    <property type="match status" value="1"/>
</dbReference>
<dbReference type="InterPro" id="IPR036093">
    <property type="entry name" value="NAC_dom_sf"/>
</dbReference>
<feature type="domain" description="NAC" evidence="7">
    <location>
        <begin position="87"/>
        <end position="248"/>
    </location>
</feature>
<evidence type="ECO:0000256" key="2">
    <source>
        <dbReference type="ARBA" id="ARBA00023015"/>
    </source>
</evidence>
<feature type="region of interest" description="Disordered" evidence="6">
    <location>
        <begin position="303"/>
        <end position="377"/>
    </location>
</feature>
<keyword evidence="3" id="KW-0238">DNA-binding</keyword>
<dbReference type="GO" id="GO:0003677">
    <property type="term" value="F:DNA binding"/>
    <property type="evidence" value="ECO:0007669"/>
    <property type="project" value="UniProtKB-KW"/>
</dbReference>
<protein>
    <recommendedName>
        <fullName evidence="7">NAC domain-containing protein</fullName>
    </recommendedName>
</protein>
<feature type="region of interest" description="Disordered" evidence="6">
    <location>
        <begin position="226"/>
        <end position="253"/>
    </location>
</feature>
<evidence type="ECO:0000256" key="3">
    <source>
        <dbReference type="ARBA" id="ARBA00023125"/>
    </source>
</evidence>
<keyword evidence="11" id="KW-1185">Reference proteome</keyword>
<evidence type="ECO:0000313" key="9">
    <source>
        <dbReference type="EMBL" id="CAB4300810.1"/>
    </source>
</evidence>
<proteinExistence type="predicted"/>
<evidence type="ECO:0000256" key="1">
    <source>
        <dbReference type="ARBA" id="ARBA00004123"/>
    </source>
</evidence>
<reference evidence="11" key="1">
    <citation type="journal article" date="2020" name="Genome Biol.">
        <title>Gamete binning: chromosome-level and haplotype-resolved genome assembly enabled by high-throughput single-cell sequencing of gamete genomes.</title>
        <authorList>
            <person name="Campoy J.A."/>
            <person name="Sun H."/>
            <person name="Goel M."/>
            <person name="Jiao W.-B."/>
            <person name="Folz-Donahue K."/>
            <person name="Wang N."/>
            <person name="Rubio M."/>
            <person name="Liu C."/>
            <person name="Kukat C."/>
            <person name="Ruiz D."/>
            <person name="Huettel B."/>
            <person name="Schneeberger K."/>
        </authorList>
    </citation>
    <scope>NUCLEOTIDE SEQUENCE [LARGE SCALE GENOMIC DNA]</scope>
    <source>
        <strain evidence="11">cv. Rojo Pasion</strain>
    </source>
</reference>
<accession>A0A6J5WGB3</accession>
<name>A0A6J5WGB3_PRUAR</name>
<dbReference type="GO" id="GO:0006355">
    <property type="term" value="P:regulation of DNA-templated transcription"/>
    <property type="evidence" value="ECO:0007669"/>
    <property type="project" value="InterPro"/>
</dbReference>
<feature type="compositionally biased region" description="Polar residues" evidence="6">
    <location>
        <begin position="327"/>
        <end position="358"/>
    </location>
</feature>
<evidence type="ECO:0000256" key="4">
    <source>
        <dbReference type="ARBA" id="ARBA00023163"/>
    </source>
</evidence>